<evidence type="ECO:0000256" key="1">
    <source>
        <dbReference type="SAM" id="MobiDB-lite"/>
    </source>
</evidence>
<evidence type="ECO:0000313" key="2">
    <source>
        <dbReference type="EMBL" id="KAG5191893.1"/>
    </source>
</evidence>
<dbReference type="AlphaFoldDB" id="A0A835ZF55"/>
<proteinExistence type="predicted"/>
<sequence length="243" mass="24853">MRYASELQAHEKKQLQRQAAAASAMASSIQRAPGTVCKPEAEAAVASSSPPDQQASDAATERPAGSACAAATPRFLDDVTIGSDVDFSIPEPQLRQPDSEHTVPILDVEPKVIWHSAKVQAIYANSWMLVKPNSDHPLWDQPRWVHRGREWQQRRALAPLRRIRAWRRYRWRGIGGGALRLRELSGGGGGGGSGGGGSGGGGSGGGDSGGGGSGGGGSSGGGSGGGSRRGAAAAAACISAALP</sequence>
<comment type="caution">
    <text evidence="2">The sequence shown here is derived from an EMBL/GenBank/DDBJ whole genome shotgun (WGS) entry which is preliminary data.</text>
</comment>
<accession>A0A835ZF55</accession>
<feature type="region of interest" description="Disordered" evidence="1">
    <location>
        <begin position="188"/>
        <end position="233"/>
    </location>
</feature>
<feature type="region of interest" description="Disordered" evidence="1">
    <location>
        <begin position="1"/>
        <end position="66"/>
    </location>
</feature>
<organism evidence="2 3">
    <name type="scientific">Tribonema minus</name>
    <dbReference type="NCBI Taxonomy" id="303371"/>
    <lineage>
        <taxon>Eukaryota</taxon>
        <taxon>Sar</taxon>
        <taxon>Stramenopiles</taxon>
        <taxon>Ochrophyta</taxon>
        <taxon>PX clade</taxon>
        <taxon>Xanthophyceae</taxon>
        <taxon>Tribonematales</taxon>
        <taxon>Tribonemataceae</taxon>
        <taxon>Tribonema</taxon>
    </lineage>
</organism>
<feature type="compositionally biased region" description="Low complexity" evidence="1">
    <location>
        <begin position="42"/>
        <end position="51"/>
    </location>
</feature>
<dbReference type="EMBL" id="JAFCMP010000013">
    <property type="protein sequence ID" value="KAG5191893.1"/>
    <property type="molecule type" value="Genomic_DNA"/>
</dbReference>
<name>A0A835ZF55_9STRA</name>
<evidence type="ECO:0000313" key="3">
    <source>
        <dbReference type="Proteomes" id="UP000664859"/>
    </source>
</evidence>
<protein>
    <submittedName>
        <fullName evidence="2">Uncharacterized protein</fullName>
    </submittedName>
</protein>
<gene>
    <name evidence="2" type="ORF">JKP88DRAFT_294691</name>
</gene>
<reference evidence="2" key="1">
    <citation type="submission" date="2021-02" db="EMBL/GenBank/DDBJ databases">
        <title>First Annotated Genome of the Yellow-green Alga Tribonema minus.</title>
        <authorList>
            <person name="Mahan K.M."/>
        </authorList>
    </citation>
    <scope>NUCLEOTIDE SEQUENCE</scope>
    <source>
        <strain evidence="2">UTEX B ZZ1240</strain>
    </source>
</reference>
<feature type="compositionally biased region" description="Low complexity" evidence="1">
    <location>
        <begin position="16"/>
        <end position="32"/>
    </location>
</feature>
<feature type="compositionally biased region" description="Gly residues" evidence="1">
    <location>
        <begin position="188"/>
        <end position="228"/>
    </location>
</feature>
<dbReference type="Proteomes" id="UP000664859">
    <property type="component" value="Unassembled WGS sequence"/>
</dbReference>
<keyword evidence="3" id="KW-1185">Reference proteome</keyword>